<dbReference type="PANTHER" id="PTHR10133:SF27">
    <property type="entry name" value="DNA POLYMERASE NU"/>
    <property type="match status" value="1"/>
</dbReference>
<dbReference type="Gene3D" id="3.30.70.370">
    <property type="match status" value="1"/>
</dbReference>
<dbReference type="CDD" id="cd09859">
    <property type="entry name" value="PIN_53EXO"/>
    <property type="match status" value="1"/>
</dbReference>
<keyword evidence="8" id="KW-0378">Hydrolase</keyword>
<evidence type="ECO:0000256" key="11">
    <source>
        <dbReference type="ARBA" id="ARBA00023125"/>
    </source>
</evidence>
<organism evidence="17">
    <name type="scientific">marine sediment metagenome</name>
    <dbReference type="NCBI Taxonomy" id="412755"/>
    <lineage>
        <taxon>unclassified sequences</taxon>
        <taxon>metagenomes</taxon>
        <taxon>ecological metagenomes</taxon>
    </lineage>
</organism>
<dbReference type="InterPro" id="IPR002421">
    <property type="entry name" value="5-3_exonuclease"/>
</dbReference>
<dbReference type="Pfam" id="PF01367">
    <property type="entry name" value="5_3_exonuc"/>
    <property type="match status" value="1"/>
</dbReference>
<keyword evidence="11" id="KW-0238">DNA-binding</keyword>
<evidence type="ECO:0000256" key="7">
    <source>
        <dbReference type="ARBA" id="ARBA00022763"/>
    </source>
</evidence>
<dbReference type="InterPro" id="IPR029060">
    <property type="entry name" value="PIN-like_dom_sf"/>
</dbReference>
<name>A0A0F9VXL2_9ZZZZ</name>
<evidence type="ECO:0000259" key="14">
    <source>
        <dbReference type="SMART" id="SM00474"/>
    </source>
</evidence>
<sequence length="923" mass="101316">MPAANPLILIDGSSYLFRAFHALPPLVSSRGQPTGAIKGVISMIRSLKKEYPGSPVAVVFDAKGGTFRNDIYPEYKAHRPPMPDELRSQIDPIHQIIKAMGLPLLVVPDVEADDVIGTLAAQASKQQRDTLVSTGDKDLAQLVTDHVTLINTMTGERLDPDGVVNKFGLPPGRIVDFLALTGDKVDNIPGVPSVGPKTAVKWLQAYDSVDNLIEHADEIGGKVGEKLRDNIAQLRLSYELATIKLDVTLALSLDELIPGPEDQTQLMALFTELEFKTWVNELDKAGVAISASDLAAAQEELGSAPAPDNESALDDEQLNTDEENYQLINDEAGLRQCIDAIKAAKQTAVAILATDEHYMLSQIIGLALSWQPGQAVYIPLAHDSLEAPSTLDRRTTLSMLKPILEDPLVRKVAHDTKRMSHIFLNHDIVVGRWHFDTHLAAYVINSVATNHSIEDVSAYYLHKRLDSRESLTGSGRNKLALSQSDPAAALAWLGPQVDAVLRLSYLLASQLQKTGELDGLYRYYELALAPVLQRLERHGIAVDPDLLHKQSQALATRLAEVEEAVYALAGETFNLGSPKQLQVILYDKMQLPVLKKTPKGQPSTAEPILQELALEYELPSMIMEHRGLSKLKSTYTDKLPAQLNRSTQRIHSTFQQAVAATGRLSSTEPNLQNIPIRSAEGRKIRQAFVAAKGYKLVAADYSQVELRIMAHLSQDKGLLNAFANALDVHKATAAEVFGVTLDEVTGEQRRRAKAINFGLIYGMSAFGLAKQLGIDRHDAQQYVDRYFEKYPGVLEYMERTRELAESQGYIETLFGRRLYLPDIKAGNGMLRKAAQRTAINAPMQGTAADIIKQAMVDIDHWLGSGALDARLILQVHDELVFEVAEADVDLLSDGVRFRMASAAALDVPLVVDVGVGDNWDEAH</sequence>
<keyword evidence="5" id="KW-0235">DNA replication</keyword>
<protein>
    <recommendedName>
        <fullName evidence="2">DNA-directed DNA polymerase</fullName>
        <ecNumber evidence="2">2.7.7.7</ecNumber>
    </recommendedName>
</protein>
<feature type="domain" description="DNA-directed DNA polymerase family A palm" evidence="16">
    <location>
        <begin position="681"/>
        <end position="887"/>
    </location>
</feature>
<evidence type="ECO:0000256" key="5">
    <source>
        <dbReference type="ARBA" id="ARBA00022705"/>
    </source>
</evidence>
<evidence type="ECO:0000256" key="1">
    <source>
        <dbReference type="ARBA" id="ARBA00007705"/>
    </source>
</evidence>
<reference evidence="17" key="1">
    <citation type="journal article" date="2015" name="Nature">
        <title>Complex archaea that bridge the gap between prokaryotes and eukaryotes.</title>
        <authorList>
            <person name="Spang A."/>
            <person name="Saw J.H."/>
            <person name="Jorgensen S.L."/>
            <person name="Zaremba-Niedzwiedzka K."/>
            <person name="Martijn J."/>
            <person name="Lind A.E."/>
            <person name="van Eijk R."/>
            <person name="Schleper C."/>
            <person name="Guy L."/>
            <person name="Ettema T.J."/>
        </authorList>
    </citation>
    <scope>NUCLEOTIDE SEQUENCE</scope>
</reference>
<dbReference type="Pfam" id="PF00476">
    <property type="entry name" value="DNA_pol_A"/>
    <property type="match status" value="1"/>
</dbReference>
<dbReference type="Gene3D" id="1.20.1060.10">
    <property type="entry name" value="Taq DNA Polymerase, Chain T, domain 4"/>
    <property type="match status" value="1"/>
</dbReference>
<dbReference type="GO" id="GO:0006302">
    <property type="term" value="P:double-strand break repair"/>
    <property type="evidence" value="ECO:0007669"/>
    <property type="project" value="TreeGrafter"/>
</dbReference>
<dbReference type="GO" id="GO:0003887">
    <property type="term" value="F:DNA-directed DNA polymerase activity"/>
    <property type="evidence" value="ECO:0007669"/>
    <property type="project" value="UniProtKB-KW"/>
</dbReference>
<feature type="domain" description="3'-5' exonuclease" evidence="14">
    <location>
        <begin position="325"/>
        <end position="512"/>
    </location>
</feature>
<dbReference type="SMART" id="SM00279">
    <property type="entry name" value="HhH2"/>
    <property type="match status" value="1"/>
</dbReference>
<dbReference type="Pfam" id="PF02739">
    <property type="entry name" value="5_3_exonuc_N"/>
    <property type="match status" value="1"/>
</dbReference>
<evidence type="ECO:0000259" key="15">
    <source>
        <dbReference type="SMART" id="SM00475"/>
    </source>
</evidence>
<dbReference type="InterPro" id="IPR008918">
    <property type="entry name" value="HhH2"/>
</dbReference>
<dbReference type="SUPFAM" id="SSF47807">
    <property type="entry name" value="5' to 3' exonuclease, C-terminal subdomain"/>
    <property type="match status" value="1"/>
</dbReference>
<dbReference type="PROSITE" id="PS00447">
    <property type="entry name" value="DNA_POLYMERASE_A"/>
    <property type="match status" value="1"/>
</dbReference>
<dbReference type="GO" id="GO:0008408">
    <property type="term" value="F:3'-5' exonuclease activity"/>
    <property type="evidence" value="ECO:0007669"/>
    <property type="project" value="InterPro"/>
</dbReference>
<evidence type="ECO:0000259" key="16">
    <source>
        <dbReference type="SMART" id="SM00482"/>
    </source>
</evidence>
<dbReference type="GO" id="GO:0006261">
    <property type="term" value="P:DNA-templated DNA replication"/>
    <property type="evidence" value="ECO:0007669"/>
    <property type="project" value="InterPro"/>
</dbReference>
<keyword evidence="6" id="KW-0540">Nuclease</keyword>
<feature type="domain" description="5'-3' exonuclease" evidence="15">
    <location>
        <begin position="5"/>
        <end position="259"/>
    </location>
</feature>
<evidence type="ECO:0000313" key="17">
    <source>
        <dbReference type="EMBL" id="KKO08845.1"/>
    </source>
</evidence>
<dbReference type="EMBL" id="LAZR01000008">
    <property type="protein sequence ID" value="KKO08845.1"/>
    <property type="molecule type" value="Genomic_DNA"/>
</dbReference>
<keyword evidence="12" id="KW-0234">DNA repair</keyword>
<evidence type="ECO:0000256" key="9">
    <source>
        <dbReference type="ARBA" id="ARBA00022839"/>
    </source>
</evidence>
<dbReference type="SMART" id="SM00482">
    <property type="entry name" value="POLAc"/>
    <property type="match status" value="1"/>
</dbReference>
<dbReference type="InterPro" id="IPR002298">
    <property type="entry name" value="DNA_polymerase_A"/>
</dbReference>
<dbReference type="FunFam" id="1.10.150.20:FF:000003">
    <property type="entry name" value="DNA polymerase I"/>
    <property type="match status" value="1"/>
</dbReference>
<dbReference type="InterPro" id="IPR002562">
    <property type="entry name" value="3'-5'_exonuclease_dom"/>
</dbReference>
<dbReference type="GO" id="GO:0003677">
    <property type="term" value="F:DNA binding"/>
    <property type="evidence" value="ECO:0007669"/>
    <property type="project" value="UniProtKB-KW"/>
</dbReference>
<dbReference type="SUPFAM" id="SSF53098">
    <property type="entry name" value="Ribonuclease H-like"/>
    <property type="match status" value="1"/>
</dbReference>
<dbReference type="EC" id="2.7.7.7" evidence="2"/>
<dbReference type="PRINTS" id="PR00868">
    <property type="entry name" value="DNAPOLI"/>
</dbReference>
<dbReference type="SUPFAM" id="SSF56672">
    <property type="entry name" value="DNA/RNA polymerases"/>
    <property type="match status" value="1"/>
</dbReference>
<accession>A0A0F9VXL2</accession>
<evidence type="ECO:0000256" key="13">
    <source>
        <dbReference type="ARBA" id="ARBA00049244"/>
    </source>
</evidence>
<gene>
    <name evidence="17" type="ORF">LCGC14_0039640</name>
</gene>
<comment type="similarity">
    <text evidence="1">Belongs to the DNA polymerase type-A family.</text>
</comment>
<keyword evidence="9" id="KW-0269">Exonuclease</keyword>
<dbReference type="AlphaFoldDB" id="A0A0F9VXL2"/>
<dbReference type="CDD" id="cd08637">
    <property type="entry name" value="DNA_pol_A_pol_I_C"/>
    <property type="match status" value="1"/>
</dbReference>
<evidence type="ECO:0000256" key="6">
    <source>
        <dbReference type="ARBA" id="ARBA00022722"/>
    </source>
</evidence>
<dbReference type="GO" id="GO:0008409">
    <property type="term" value="F:5'-3' exonuclease activity"/>
    <property type="evidence" value="ECO:0007669"/>
    <property type="project" value="InterPro"/>
</dbReference>
<dbReference type="InterPro" id="IPR036397">
    <property type="entry name" value="RNaseH_sf"/>
</dbReference>
<dbReference type="Pfam" id="PF22619">
    <property type="entry name" value="DNA_polI_exo1"/>
    <property type="match status" value="1"/>
</dbReference>
<dbReference type="InterPro" id="IPR020045">
    <property type="entry name" value="DNA_polI_H3TH"/>
</dbReference>
<proteinExistence type="inferred from homology"/>
<dbReference type="InterPro" id="IPR054690">
    <property type="entry name" value="DNA_polI_exonuclease"/>
</dbReference>
<dbReference type="CDD" id="cd09898">
    <property type="entry name" value="H3TH_53EXO"/>
    <property type="match status" value="1"/>
</dbReference>
<dbReference type="InterPro" id="IPR036279">
    <property type="entry name" value="5-3_exonuclease_C_sf"/>
</dbReference>
<dbReference type="InterPro" id="IPR018320">
    <property type="entry name" value="DNA_polymerase_1"/>
</dbReference>
<dbReference type="NCBIfam" id="TIGR00593">
    <property type="entry name" value="pola"/>
    <property type="match status" value="1"/>
</dbReference>
<dbReference type="FunFam" id="1.20.1060.10:FF:000001">
    <property type="entry name" value="DNA polymerase I"/>
    <property type="match status" value="1"/>
</dbReference>
<dbReference type="SMART" id="SM00474">
    <property type="entry name" value="35EXOc"/>
    <property type="match status" value="1"/>
</dbReference>
<keyword evidence="10" id="KW-0239">DNA-directed DNA polymerase</keyword>
<comment type="catalytic activity">
    <reaction evidence="13">
        <text>DNA(n) + a 2'-deoxyribonucleoside 5'-triphosphate = DNA(n+1) + diphosphate</text>
        <dbReference type="Rhea" id="RHEA:22508"/>
        <dbReference type="Rhea" id="RHEA-COMP:17339"/>
        <dbReference type="Rhea" id="RHEA-COMP:17340"/>
        <dbReference type="ChEBI" id="CHEBI:33019"/>
        <dbReference type="ChEBI" id="CHEBI:61560"/>
        <dbReference type="ChEBI" id="CHEBI:173112"/>
        <dbReference type="EC" id="2.7.7.7"/>
    </reaction>
</comment>
<keyword evidence="7" id="KW-0227">DNA damage</keyword>
<dbReference type="InterPro" id="IPR001098">
    <property type="entry name" value="DNA-dir_DNA_pol_A_palm_dom"/>
</dbReference>
<dbReference type="Gene3D" id="1.10.150.20">
    <property type="entry name" value="5' to 3' exonuclease, C-terminal subdomain"/>
    <property type="match status" value="2"/>
</dbReference>
<dbReference type="CDD" id="cd06139">
    <property type="entry name" value="DNA_polA_I_Ecoli_like_exo"/>
    <property type="match status" value="1"/>
</dbReference>
<dbReference type="PANTHER" id="PTHR10133">
    <property type="entry name" value="DNA POLYMERASE I"/>
    <property type="match status" value="1"/>
</dbReference>
<dbReference type="SMART" id="SM00475">
    <property type="entry name" value="53EXOc"/>
    <property type="match status" value="1"/>
</dbReference>
<dbReference type="InterPro" id="IPR043502">
    <property type="entry name" value="DNA/RNA_pol_sf"/>
</dbReference>
<evidence type="ECO:0000256" key="4">
    <source>
        <dbReference type="ARBA" id="ARBA00022695"/>
    </source>
</evidence>
<dbReference type="FunFam" id="1.10.150.20:FF:000002">
    <property type="entry name" value="DNA polymerase I"/>
    <property type="match status" value="1"/>
</dbReference>
<keyword evidence="3" id="KW-0808">Transferase</keyword>
<evidence type="ECO:0000256" key="2">
    <source>
        <dbReference type="ARBA" id="ARBA00012417"/>
    </source>
</evidence>
<evidence type="ECO:0000256" key="8">
    <source>
        <dbReference type="ARBA" id="ARBA00022801"/>
    </source>
</evidence>
<dbReference type="Gene3D" id="3.30.420.10">
    <property type="entry name" value="Ribonuclease H-like superfamily/Ribonuclease H"/>
    <property type="match status" value="1"/>
</dbReference>
<dbReference type="FunFam" id="3.40.50.1010:FF:000001">
    <property type="entry name" value="DNA polymerase I"/>
    <property type="match status" value="1"/>
</dbReference>
<dbReference type="Gene3D" id="3.40.50.1010">
    <property type="entry name" value="5'-nuclease"/>
    <property type="match status" value="1"/>
</dbReference>
<dbReference type="InterPro" id="IPR019760">
    <property type="entry name" value="DNA-dir_DNA_pol_A_CS"/>
</dbReference>
<dbReference type="InterPro" id="IPR012337">
    <property type="entry name" value="RNaseH-like_sf"/>
</dbReference>
<evidence type="ECO:0000256" key="3">
    <source>
        <dbReference type="ARBA" id="ARBA00022679"/>
    </source>
</evidence>
<evidence type="ECO:0000256" key="12">
    <source>
        <dbReference type="ARBA" id="ARBA00023204"/>
    </source>
</evidence>
<dbReference type="InterPro" id="IPR020046">
    <property type="entry name" value="5-3_exonucl_a-hlix_arch_N"/>
</dbReference>
<evidence type="ECO:0000256" key="10">
    <source>
        <dbReference type="ARBA" id="ARBA00022932"/>
    </source>
</evidence>
<comment type="caution">
    <text evidence="17">The sequence shown here is derived from an EMBL/GenBank/DDBJ whole genome shotgun (WGS) entry which is preliminary data.</text>
</comment>
<dbReference type="SUPFAM" id="SSF88723">
    <property type="entry name" value="PIN domain-like"/>
    <property type="match status" value="1"/>
</dbReference>
<keyword evidence="4" id="KW-0548">Nucleotidyltransferase</keyword>
<dbReference type="NCBIfam" id="NF004397">
    <property type="entry name" value="PRK05755.1"/>
    <property type="match status" value="1"/>
</dbReference>